<keyword evidence="2" id="KW-0614">Plasmid</keyword>
<keyword evidence="1" id="KW-1133">Transmembrane helix</keyword>
<dbReference type="AlphaFoldDB" id="Q4V1J7"/>
<sequence length="120" mass="13909">MSKFDNSPLTISSILGVDFVEGKTLIKYIFYFFSFLLVYIPSFPVIVVLSMAGASPDVEPTILEWIITIFELSVTILGAWFFNFIFKKIIGIKKNTKFTWTICLLHLILIPLTWRLLLYY</sequence>
<reference evidence="3" key="1">
    <citation type="journal article" date="2006" name="J. Bacteriol.">
        <title>Pathogenomic sequence analysis of Bacillus cereus and Bacillus thuringiensis isolates closely related to Bacillus anthracis.</title>
        <authorList>
            <person name="Han C.S."/>
            <person name="Xie G."/>
            <person name="Challacombe J.F."/>
            <person name="Altherr M.R."/>
            <person name="Bhotika S.S."/>
            <person name="Brown N."/>
            <person name="Bruce D."/>
            <person name="Campbell C.S."/>
            <person name="Campbell M.L."/>
            <person name="Chen J."/>
            <person name="Chertkov O."/>
            <person name="Cleland C."/>
            <person name="Dimitrijevic M."/>
            <person name="Doggett N.A."/>
            <person name="Fawcett J.J."/>
            <person name="Glavina T."/>
            <person name="Goodwin L.A."/>
            <person name="Green L.D."/>
            <person name="Hill K.K."/>
            <person name="Hitchcock P."/>
            <person name="Jackson P.J."/>
            <person name="Keim P."/>
            <person name="Kewalramani A.R."/>
            <person name="Longmire J."/>
            <person name="Lucas S."/>
            <person name="Malfatti S."/>
            <person name="McMurry K."/>
            <person name="Meincke L.J."/>
            <person name="Misra M."/>
            <person name="Moseman B.L."/>
            <person name="Mundt M."/>
            <person name="Munk A.C."/>
            <person name="Okinaka R.T."/>
            <person name="Parson-Quintana B."/>
            <person name="Reilly L.P."/>
            <person name="Richardson P."/>
            <person name="Robinson D.L."/>
            <person name="Rubin E."/>
            <person name="Saunders E."/>
            <person name="Tapia R."/>
            <person name="Tesmer J.G."/>
            <person name="Thayer N."/>
            <person name="Thompson L.S."/>
            <person name="Tice H."/>
            <person name="Ticknor L.O."/>
            <person name="Wills P.L."/>
            <person name="Brettin T.S."/>
            <person name="Gilna P."/>
        </authorList>
    </citation>
    <scope>NUCLEOTIDE SEQUENCE [LARGE SCALE GENOMIC DNA]</scope>
    <source>
        <strain evidence="3">ZK / E33L</strain>
        <plasmid evidence="3">pE33L466</plasmid>
    </source>
</reference>
<evidence type="ECO:0000313" key="3">
    <source>
        <dbReference type="Proteomes" id="UP000002612"/>
    </source>
</evidence>
<protein>
    <submittedName>
        <fullName evidence="2">Uncharacterized protein</fullName>
    </submittedName>
</protein>
<keyword evidence="1" id="KW-0812">Transmembrane</keyword>
<evidence type="ECO:0000313" key="2">
    <source>
        <dbReference type="EMBL" id="AAY60410.1"/>
    </source>
</evidence>
<proteinExistence type="predicted"/>
<dbReference type="EMBL" id="CP000040">
    <property type="protein sequence ID" value="AAY60410.1"/>
    <property type="molecule type" value="Genomic_DNA"/>
</dbReference>
<name>Q4V1J7_BACCZ</name>
<feature type="transmembrane region" description="Helical" evidence="1">
    <location>
        <begin position="28"/>
        <end position="53"/>
    </location>
</feature>
<gene>
    <name evidence="2" type="ordered locus">pE33L466_0253</name>
</gene>
<feature type="transmembrane region" description="Helical" evidence="1">
    <location>
        <begin position="98"/>
        <end position="117"/>
    </location>
</feature>
<accession>Q4V1J7</accession>
<geneLocation type="plasmid" evidence="2 3">
    <name>pE33L466</name>
</geneLocation>
<evidence type="ECO:0000256" key="1">
    <source>
        <dbReference type="SAM" id="Phobius"/>
    </source>
</evidence>
<feature type="transmembrane region" description="Helical" evidence="1">
    <location>
        <begin position="65"/>
        <end position="86"/>
    </location>
</feature>
<dbReference type="KEGG" id="bcz:pE33L466_0253"/>
<organism evidence="2 3">
    <name type="scientific">Bacillus cereus (strain ZK / E33L)</name>
    <dbReference type="NCBI Taxonomy" id="288681"/>
    <lineage>
        <taxon>Bacteria</taxon>
        <taxon>Bacillati</taxon>
        <taxon>Bacillota</taxon>
        <taxon>Bacilli</taxon>
        <taxon>Bacillales</taxon>
        <taxon>Bacillaceae</taxon>
        <taxon>Bacillus</taxon>
        <taxon>Bacillus cereus group</taxon>
    </lineage>
</organism>
<keyword evidence="1" id="KW-0472">Membrane</keyword>
<dbReference type="Proteomes" id="UP000002612">
    <property type="component" value="Plasmid pE33L466"/>
</dbReference>